<dbReference type="Gene3D" id="3.40.50.2000">
    <property type="entry name" value="Glycogen Phosphorylase B"/>
    <property type="match status" value="2"/>
</dbReference>
<dbReference type="RefSeq" id="WP_151495215.1">
    <property type="nucleotide sequence ID" value="NZ_RITE01000029.1"/>
</dbReference>
<dbReference type="Pfam" id="PF26334">
    <property type="entry name" value="Gtf3_N"/>
    <property type="match status" value="1"/>
</dbReference>
<sequence length="356" mass="41448">MNFNYQIMDTLPGDKNAGSKAKDDIANIANDLQFKRLNLIRLRNGHENILDKIIRQIFFLIQWSILYLKVKNNATILIQTPFLYKEVSRKQILNKLKKNKKIKVICLIHDVEELRQIYFDDFHKEQFEMILKISDQIIVHNDIMKNFFIKKGYPRDQIINLEIFDYLISDFHYHKPHFEKSVFIAGNLDPNKAGYLKYLDKINSNFILYGSGYHLKKNQNIDYRGAVSPDKLPVLLDKGFGLVWDGNSIKTCDGPFGNYLRYNDPHKLSLYLASGIPVFIWSKAAEASFVKKYKVGYTIDSLNDISTILDKIDSIEYDELSQNVKKVSSLLTHGYFFDKSLKLALKKVNNVNEENI</sequence>
<name>A0A6A1Z7E4_9LACO</name>
<dbReference type="AlphaFoldDB" id="A0A6A1Z7E4"/>
<dbReference type="SUPFAM" id="SSF53756">
    <property type="entry name" value="UDP-Glycosyltransferase/glycogen phosphorylase"/>
    <property type="match status" value="1"/>
</dbReference>
<gene>
    <name evidence="4" type="ORF">F8251_03220</name>
</gene>
<keyword evidence="1 4" id="KW-0808">Transferase</keyword>
<dbReference type="Proteomes" id="UP000430323">
    <property type="component" value="Unassembled WGS sequence"/>
</dbReference>
<evidence type="ECO:0000259" key="3">
    <source>
        <dbReference type="Pfam" id="PF26337"/>
    </source>
</evidence>
<evidence type="ECO:0000259" key="2">
    <source>
        <dbReference type="Pfam" id="PF26334"/>
    </source>
</evidence>
<organism evidence="4 5">
    <name type="scientific">Lactobacillus crispatus</name>
    <dbReference type="NCBI Taxonomy" id="47770"/>
    <lineage>
        <taxon>Bacteria</taxon>
        <taxon>Bacillati</taxon>
        <taxon>Bacillota</taxon>
        <taxon>Bacilli</taxon>
        <taxon>Lactobacillales</taxon>
        <taxon>Lactobacillaceae</taxon>
        <taxon>Lactobacillus</taxon>
    </lineage>
</organism>
<proteinExistence type="predicted"/>
<evidence type="ECO:0000313" key="4">
    <source>
        <dbReference type="EMBL" id="KAB1977433.1"/>
    </source>
</evidence>
<dbReference type="EMBL" id="WBOB01000010">
    <property type="protein sequence ID" value="KAB1977433.1"/>
    <property type="molecule type" value="Genomic_DNA"/>
</dbReference>
<evidence type="ECO:0000256" key="1">
    <source>
        <dbReference type="ARBA" id="ARBA00022679"/>
    </source>
</evidence>
<reference evidence="4 5" key="1">
    <citation type="submission" date="2019-09" db="EMBL/GenBank/DDBJ databases">
        <title>Investigation of probiotic properties of different lactic acid bacteria.</title>
        <authorList>
            <person name="Jaomanjaka F."/>
            <person name="Blanc P."/>
        </authorList>
    </citation>
    <scope>NUCLEOTIDE SEQUENCE [LARGE SCALE GENOMIC DNA]</scope>
    <source>
        <strain evidence="4 5">BIO6272</strain>
    </source>
</reference>
<feature type="domain" description="Glucosyltransferase 3-like N-terminal" evidence="2">
    <location>
        <begin position="12"/>
        <end position="163"/>
    </location>
</feature>
<dbReference type="Pfam" id="PF26337">
    <property type="entry name" value="Gtf3_C"/>
    <property type="match status" value="1"/>
</dbReference>
<dbReference type="InterPro" id="IPR058592">
    <property type="entry name" value="Gtf3_C"/>
</dbReference>
<protein>
    <submittedName>
        <fullName evidence="4">Glycosyl transferase</fullName>
    </submittedName>
</protein>
<dbReference type="InterPro" id="IPR058591">
    <property type="entry name" value="Gtf3_N"/>
</dbReference>
<dbReference type="GO" id="GO:0016740">
    <property type="term" value="F:transferase activity"/>
    <property type="evidence" value="ECO:0007669"/>
    <property type="project" value="UniProtKB-KW"/>
</dbReference>
<accession>A0A6A1Z7E4</accession>
<dbReference type="PIRSF" id="PIRSF007023">
    <property type="entry name" value="UDP-Galf_transf"/>
    <property type="match status" value="1"/>
</dbReference>
<evidence type="ECO:0000313" key="5">
    <source>
        <dbReference type="Proteomes" id="UP000430323"/>
    </source>
</evidence>
<feature type="domain" description="Glucosyltransferase 3-like C-terminal" evidence="3">
    <location>
        <begin position="182"/>
        <end position="342"/>
    </location>
</feature>
<comment type="caution">
    <text evidence="4">The sequence shown here is derived from an EMBL/GenBank/DDBJ whole genome shotgun (WGS) entry which is preliminary data.</text>
</comment>